<dbReference type="Pfam" id="PF00903">
    <property type="entry name" value="Glyoxalase"/>
    <property type="match status" value="2"/>
</dbReference>
<name>A0A4U8W6Z4_9NOCA</name>
<dbReference type="InterPro" id="IPR029068">
    <property type="entry name" value="Glyas_Bleomycin-R_OHBP_Dase"/>
</dbReference>
<dbReference type="PROSITE" id="PS51819">
    <property type="entry name" value="VOC"/>
    <property type="match status" value="2"/>
</dbReference>
<sequence>MPTREKAWPEGTPCWVDCQVDDVARARSFYADLFGWEISDSPQHAGGYLIALRNGRPAAGIGPKPAGMPMPSTWTTYLAADDADAVAARIGAAGGTVMLPPFDVLDVGRMCVAADPTGGVFGVWQAKAHHGAGIFNEHGAYCWNELHTGDYRRAQEFYAEVFGWTYTEISDGENFTYSTFGHAGNDHPLGGINDITSGDSAYWLTWFQVDDTDTALTRATELGARVMSGPGDSPFGRQGVVRAPQGETFAVIDPTTTVGTPPTGRPA</sequence>
<dbReference type="CDD" id="cd07247">
    <property type="entry name" value="SgaA_N_like"/>
    <property type="match status" value="2"/>
</dbReference>
<evidence type="ECO:0000313" key="3">
    <source>
        <dbReference type="Proteomes" id="UP000290439"/>
    </source>
</evidence>
<feature type="domain" description="VOC" evidence="1">
    <location>
        <begin position="140"/>
        <end position="254"/>
    </location>
</feature>
<dbReference type="PANTHER" id="PTHR33993">
    <property type="entry name" value="GLYOXALASE-RELATED"/>
    <property type="match status" value="1"/>
</dbReference>
<dbReference type="InterPro" id="IPR004360">
    <property type="entry name" value="Glyas_Fos-R_dOase_dom"/>
</dbReference>
<proteinExistence type="predicted"/>
<dbReference type="Proteomes" id="UP000290439">
    <property type="component" value="Chromosome"/>
</dbReference>
<organism evidence="2 3">
    <name type="scientific">Nocardia cyriacigeorgica</name>
    <dbReference type="NCBI Taxonomy" id="135487"/>
    <lineage>
        <taxon>Bacteria</taxon>
        <taxon>Bacillati</taxon>
        <taxon>Actinomycetota</taxon>
        <taxon>Actinomycetes</taxon>
        <taxon>Mycobacteriales</taxon>
        <taxon>Nocardiaceae</taxon>
        <taxon>Nocardia</taxon>
    </lineage>
</organism>
<dbReference type="SUPFAM" id="SSF54593">
    <property type="entry name" value="Glyoxalase/Bleomycin resistance protein/Dihydroxybiphenyl dioxygenase"/>
    <property type="match status" value="2"/>
</dbReference>
<dbReference type="RefSeq" id="WP_130919118.1">
    <property type="nucleotide sequence ID" value="NZ_LR215973.1"/>
</dbReference>
<dbReference type="InterPro" id="IPR037523">
    <property type="entry name" value="VOC_core"/>
</dbReference>
<evidence type="ECO:0000259" key="1">
    <source>
        <dbReference type="PROSITE" id="PS51819"/>
    </source>
</evidence>
<evidence type="ECO:0000313" key="2">
    <source>
        <dbReference type="EMBL" id="VFB01733.1"/>
    </source>
</evidence>
<dbReference type="Gene3D" id="3.10.180.10">
    <property type="entry name" value="2,3-Dihydroxybiphenyl 1,2-Dioxygenase, domain 1"/>
    <property type="match status" value="2"/>
</dbReference>
<accession>A0A4U8W6Z4</accession>
<dbReference type="InterPro" id="IPR052164">
    <property type="entry name" value="Anthracycline_SecMetBiosynth"/>
</dbReference>
<dbReference type="PANTHER" id="PTHR33993:SF14">
    <property type="entry name" value="GB|AAF24581.1"/>
    <property type="match status" value="1"/>
</dbReference>
<dbReference type="AlphaFoldDB" id="A0A4U8W6Z4"/>
<gene>
    <name evidence="2" type="ORF">NCTC10797_05557</name>
</gene>
<protein>
    <submittedName>
        <fullName evidence="2">27 kDa antigen Cfp30B</fullName>
    </submittedName>
</protein>
<dbReference type="EMBL" id="LR215973">
    <property type="protein sequence ID" value="VFB01733.1"/>
    <property type="molecule type" value="Genomic_DNA"/>
</dbReference>
<reference evidence="2 3" key="1">
    <citation type="submission" date="2019-02" db="EMBL/GenBank/DDBJ databases">
        <authorList>
            <consortium name="Pathogen Informatics"/>
        </authorList>
    </citation>
    <scope>NUCLEOTIDE SEQUENCE [LARGE SCALE GENOMIC DNA]</scope>
    <source>
        <strain evidence="2 3">3012STDY6756504</strain>
    </source>
</reference>
<feature type="domain" description="VOC" evidence="1">
    <location>
        <begin position="12"/>
        <end position="126"/>
    </location>
</feature>